<dbReference type="PROSITE" id="PS51725">
    <property type="entry name" value="ABM"/>
    <property type="match status" value="1"/>
</dbReference>
<comment type="caution">
    <text evidence="2">The sequence shown here is derived from an EMBL/GenBank/DDBJ whole genome shotgun (WGS) entry which is preliminary data.</text>
</comment>
<keyword evidence="2" id="KW-0560">Oxidoreductase</keyword>
<dbReference type="Gene3D" id="3.30.70.100">
    <property type="match status" value="1"/>
</dbReference>
<dbReference type="EMBL" id="JAAQTL010000001">
    <property type="protein sequence ID" value="NID16371.1"/>
    <property type="molecule type" value="Genomic_DNA"/>
</dbReference>
<gene>
    <name evidence="2" type="ORF">HBF32_12955</name>
</gene>
<reference evidence="2 3" key="1">
    <citation type="journal article" date="2006" name="Int. J. Syst. Evol. Microbiol.">
        <title>Dyella yeojuensis sp. nov., isolated from greenhouse soil in Korea.</title>
        <authorList>
            <person name="Kim B.Y."/>
            <person name="Weon H.Y."/>
            <person name="Lee K.H."/>
            <person name="Seok S.J."/>
            <person name="Kwon S.W."/>
            <person name="Go S.J."/>
            <person name="Stackebrandt E."/>
        </authorList>
    </citation>
    <scope>NUCLEOTIDE SEQUENCE [LARGE SCALE GENOMIC DNA]</scope>
    <source>
        <strain evidence="2 3">DSM 17673</strain>
    </source>
</reference>
<sequence>MSVAVIFEVEPDPECFEAYLGLAASLAPRLATVEGFIGNERFRSRHRPGRLVSLSLWENEAAAIRWRENALHRSAQDKGRGGLLKDYRIRVGNIVDGRGDLVLLQSLEGQAGRLAAAGYEVFVNIRDPSHALALGEEPVSGSLLAGVRAMRVEVLRDYGLMDRDESPRP</sequence>
<name>A0A7X5QVY4_9GAMM</name>
<protein>
    <submittedName>
        <fullName evidence="2">Antibiotic biosynthesis monooxygenase</fullName>
    </submittedName>
</protein>
<evidence type="ECO:0000313" key="2">
    <source>
        <dbReference type="EMBL" id="NID16371.1"/>
    </source>
</evidence>
<dbReference type="PANTHER" id="PTHR37811">
    <property type="entry name" value="BLL5343 PROTEIN"/>
    <property type="match status" value="1"/>
</dbReference>
<evidence type="ECO:0000259" key="1">
    <source>
        <dbReference type="PROSITE" id="PS51725"/>
    </source>
</evidence>
<accession>A0A7X5QVY4</accession>
<keyword evidence="3" id="KW-1185">Reference proteome</keyword>
<keyword evidence="2" id="KW-0503">Monooxygenase</keyword>
<organism evidence="2 3">
    <name type="scientific">Luteibacter yeojuensis</name>
    <dbReference type="NCBI Taxonomy" id="345309"/>
    <lineage>
        <taxon>Bacteria</taxon>
        <taxon>Pseudomonadati</taxon>
        <taxon>Pseudomonadota</taxon>
        <taxon>Gammaproteobacteria</taxon>
        <taxon>Lysobacterales</taxon>
        <taxon>Rhodanobacteraceae</taxon>
        <taxon>Luteibacter</taxon>
    </lineage>
</organism>
<evidence type="ECO:0000313" key="3">
    <source>
        <dbReference type="Proteomes" id="UP000518878"/>
    </source>
</evidence>
<dbReference type="RefSeq" id="WP_166700012.1">
    <property type="nucleotide sequence ID" value="NZ_JAAQTL010000001.1"/>
</dbReference>
<dbReference type="Pfam" id="PF03992">
    <property type="entry name" value="ABM"/>
    <property type="match status" value="1"/>
</dbReference>
<dbReference type="Proteomes" id="UP000518878">
    <property type="component" value="Unassembled WGS sequence"/>
</dbReference>
<feature type="domain" description="ABM" evidence="1">
    <location>
        <begin position="3"/>
        <end position="91"/>
    </location>
</feature>
<dbReference type="GO" id="GO:0004497">
    <property type="term" value="F:monooxygenase activity"/>
    <property type="evidence" value="ECO:0007669"/>
    <property type="project" value="UniProtKB-KW"/>
</dbReference>
<proteinExistence type="predicted"/>
<dbReference type="PANTHER" id="PTHR37811:SF2">
    <property type="entry name" value="ABM DOMAIN-CONTAINING PROTEIN"/>
    <property type="match status" value="1"/>
</dbReference>
<dbReference type="SUPFAM" id="SSF54909">
    <property type="entry name" value="Dimeric alpha+beta barrel"/>
    <property type="match status" value="1"/>
</dbReference>
<dbReference type="InterPro" id="IPR052936">
    <property type="entry name" value="Jasmonate_Hydroxylase-like"/>
</dbReference>
<dbReference type="InterPro" id="IPR007138">
    <property type="entry name" value="ABM_dom"/>
</dbReference>
<dbReference type="AlphaFoldDB" id="A0A7X5QVY4"/>
<dbReference type="InterPro" id="IPR011008">
    <property type="entry name" value="Dimeric_a/b-barrel"/>
</dbReference>